<keyword evidence="2" id="KW-0472">Membrane</keyword>
<dbReference type="RefSeq" id="WP_278156802.1">
    <property type="nucleotide sequence ID" value="NZ_CP121252.1"/>
</dbReference>
<keyword evidence="4" id="KW-1185">Reference proteome</keyword>
<evidence type="ECO:0000256" key="2">
    <source>
        <dbReference type="SAM" id="Phobius"/>
    </source>
</evidence>
<evidence type="ECO:0000313" key="3">
    <source>
        <dbReference type="EMBL" id="WFP15780.1"/>
    </source>
</evidence>
<keyword evidence="2" id="KW-1133">Transmembrane helix</keyword>
<evidence type="ECO:0000256" key="1">
    <source>
        <dbReference type="SAM" id="MobiDB-lite"/>
    </source>
</evidence>
<feature type="transmembrane region" description="Helical" evidence="2">
    <location>
        <begin position="22"/>
        <end position="41"/>
    </location>
</feature>
<feature type="region of interest" description="Disordered" evidence="1">
    <location>
        <begin position="216"/>
        <end position="275"/>
    </location>
</feature>
<feature type="compositionally biased region" description="Low complexity" evidence="1">
    <location>
        <begin position="76"/>
        <end position="87"/>
    </location>
</feature>
<keyword evidence="2" id="KW-0812">Transmembrane</keyword>
<feature type="region of interest" description="Disordered" evidence="1">
    <location>
        <begin position="64"/>
        <end position="111"/>
    </location>
</feature>
<protein>
    <submittedName>
        <fullName evidence="3">Uncharacterized protein</fullName>
    </submittedName>
</protein>
<accession>A0ABY8H3X5</accession>
<dbReference type="Proteomes" id="UP001219037">
    <property type="component" value="Chromosome"/>
</dbReference>
<reference evidence="3 4" key="1">
    <citation type="submission" date="2023-04" db="EMBL/GenBank/DDBJ databases">
        <title>Funneling lignin-derived compounds into biodiesel using alkali-halophilic Citricoccus sp. P2.</title>
        <authorList>
            <person name="Luo C.-B."/>
        </authorList>
    </citation>
    <scope>NUCLEOTIDE SEQUENCE [LARGE SCALE GENOMIC DNA]</scope>
    <source>
        <strain evidence="3 4">P2</strain>
    </source>
</reference>
<organism evidence="3 4">
    <name type="scientific">Citricoccus muralis</name>
    <dbReference type="NCBI Taxonomy" id="169134"/>
    <lineage>
        <taxon>Bacteria</taxon>
        <taxon>Bacillati</taxon>
        <taxon>Actinomycetota</taxon>
        <taxon>Actinomycetes</taxon>
        <taxon>Micrococcales</taxon>
        <taxon>Micrococcaceae</taxon>
        <taxon>Citricoccus</taxon>
    </lineage>
</organism>
<dbReference type="EMBL" id="CP121252">
    <property type="protein sequence ID" value="WFP15780.1"/>
    <property type="molecule type" value="Genomic_DNA"/>
</dbReference>
<feature type="compositionally biased region" description="Polar residues" evidence="1">
    <location>
        <begin position="90"/>
        <end position="101"/>
    </location>
</feature>
<evidence type="ECO:0000313" key="4">
    <source>
        <dbReference type="Proteomes" id="UP001219037"/>
    </source>
</evidence>
<feature type="transmembrane region" description="Helical" evidence="2">
    <location>
        <begin position="120"/>
        <end position="141"/>
    </location>
</feature>
<gene>
    <name evidence="3" type="ORF">P8192_10270</name>
</gene>
<feature type="transmembrane region" description="Helical" evidence="2">
    <location>
        <begin position="147"/>
        <end position="168"/>
    </location>
</feature>
<feature type="compositionally biased region" description="Basic and acidic residues" evidence="1">
    <location>
        <begin position="66"/>
        <end position="75"/>
    </location>
</feature>
<name>A0ABY8H3X5_9MICC</name>
<feature type="compositionally biased region" description="Low complexity" evidence="1">
    <location>
        <begin position="233"/>
        <end position="251"/>
    </location>
</feature>
<proteinExistence type="predicted"/>
<sequence>MDHRIQELEESLASALGALPDVRVPTAMLVLVAVLTWMLLVSRQELQIAPSLRDRVVRRRRQWASRMERRAETRSRPSTSTPGSIRRNTMAPSTPHRSASTEGHAEGPTPRMTVRWGRTAVFLVAVLALGTFLVTGIASAFGAATVTVAGISLLVVVGSLATLRGLALRDQRRRRAQRVEDAFAEAANPSQPVHVRTAPAGTAEKVVTHRDAPVFDHQPETVAPESAERDADTAVAMQAAEATARPVATAETDSEGLLEGTAEDERPAVARVPRPMYLDAAEVTRPEPEPIEPEAEPVVSPNVQLKDGVSAEYQAQLAARAHRRLDLDKVLERRRAI</sequence>